<reference evidence="1 2" key="1">
    <citation type="submission" date="2017-08" db="EMBL/GenBank/DDBJ databases">
        <authorList>
            <person name="de Groot N.N."/>
        </authorList>
    </citation>
    <scope>NUCLEOTIDE SEQUENCE [LARGE SCALE GENOMIC DNA]</scope>
    <source>
        <strain evidence="1 2">USBA 78</strain>
    </source>
</reference>
<evidence type="ECO:0000313" key="1">
    <source>
        <dbReference type="EMBL" id="SOC26010.1"/>
    </source>
</evidence>
<gene>
    <name evidence="1" type="ORF">SAMN05428964_10528</name>
</gene>
<accession>A0A285TR29</accession>
<organism evidence="1 2">
    <name type="scientific">Thalassospira xiamenensis</name>
    <dbReference type="NCBI Taxonomy" id="220697"/>
    <lineage>
        <taxon>Bacteria</taxon>
        <taxon>Pseudomonadati</taxon>
        <taxon>Pseudomonadota</taxon>
        <taxon>Alphaproteobacteria</taxon>
        <taxon>Rhodospirillales</taxon>
        <taxon>Thalassospiraceae</taxon>
        <taxon>Thalassospira</taxon>
    </lineage>
</organism>
<protein>
    <submittedName>
        <fullName evidence="1">Uncharacterized protein</fullName>
    </submittedName>
</protein>
<proteinExistence type="predicted"/>
<evidence type="ECO:0000313" key="2">
    <source>
        <dbReference type="Proteomes" id="UP000219068"/>
    </source>
</evidence>
<dbReference type="AlphaFoldDB" id="A0A285TR29"/>
<sequence length="113" mass="13189">MLKDLECVTRELRIIGRNLARTRQRKTRKRLLRLGRNLDERERVLLIKLEDACDDFETANDPFENGRLFDFGGEDVPEVVECDGCGKMVGRAERQDWIDMTWVASYCHLCVAK</sequence>
<dbReference type="Proteomes" id="UP000219068">
    <property type="component" value="Unassembled WGS sequence"/>
</dbReference>
<dbReference type="EMBL" id="OBMM01000005">
    <property type="protein sequence ID" value="SOC26010.1"/>
    <property type="molecule type" value="Genomic_DNA"/>
</dbReference>
<name>A0A285TR29_9PROT</name>